<accession>A0A1N6K1N9</accession>
<dbReference type="Proteomes" id="UP000185003">
    <property type="component" value="Unassembled WGS sequence"/>
</dbReference>
<gene>
    <name evidence="1" type="ORF">SAMN04488055_4903</name>
</gene>
<reference evidence="1 2" key="1">
    <citation type="submission" date="2016-11" db="EMBL/GenBank/DDBJ databases">
        <authorList>
            <person name="Jaros S."/>
            <person name="Januszkiewicz K."/>
            <person name="Wedrychowicz H."/>
        </authorList>
    </citation>
    <scope>NUCLEOTIDE SEQUENCE [LARGE SCALE GENOMIC DNA]</scope>
    <source>
        <strain evidence="1 2">DSM 24787</strain>
    </source>
</reference>
<organism evidence="1 2">
    <name type="scientific">Chitinophaga niabensis</name>
    <dbReference type="NCBI Taxonomy" id="536979"/>
    <lineage>
        <taxon>Bacteria</taxon>
        <taxon>Pseudomonadati</taxon>
        <taxon>Bacteroidota</taxon>
        <taxon>Chitinophagia</taxon>
        <taxon>Chitinophagales</taxon>
        <taxon>Chitinophagaceae</taxon>
        <taxon>Chitinophaga</taxon>
    </lineage>
</organism>
<name>A0A1N6K1N9_9BACT</name>
<keyword evidence="2" id="KW-1185">Reference proteome</keyword>
<dbReference type="NCBIfam" id="TIGR03519">
    <property type="entry name" value="T9SS_PorP_fam"/>
    <property type="match status" value="1"/>
</dbReference>
<dbReference type="AlphaFoldDB" id="A0A1N6K1N9"/>
<evidence type="ECO:0000313" key="2">
    <source>
        <dbReference type="Proteomes" id="UP000185003"/>
    </source>
</evidence>
<sequence length="367" mass="40856">MLYRFNLKYEICSLPSHRIVSLYILTVGEMKKFVLLLTIAFYAVSSAKAQDPHFTQFFASPLTLNPAFTGYFSGDLRLSGNYRSQWRSIASPYITGTLAADFGILKNTISYTDTWGVGILALYDKTGAGALNSNYVAISTAYHKGLDVEGNHTLGIGLQAAFSQKRVDQSKLIFEQQINDNGYDPSLPSGETITNPSISYMDYNVGLLYSGLVGESSNIYLGASYYHFTQPTETFLDQDNNRLSYRYTIHGGGSFPVNGSNRVHFSAHYMRQNQAVETTMGAAYGFMLNDMEDAPTIFYLGAWFRLKDAINPYIGLEFNSFKVGLSYDLNVSTLKPASNYRGGTEISVIYVRTKNDNKKNGTLCPKF</sequence>
<dbReference type="EMBL" id="FSRA01000002">
    <property type="protein sequence ID" value="SIO50459.1"/>
    <property type="molecule type" value="Genomic_DNA"/>
</dbReference>
<proteinExistence type="predicted"/>
<protein>
    <submittedName>
        <fullName evidence="1">Type IX secretion system membrane protein, PorP/SprF family</fullName>
    </submittedName>
</protein>
<dbReference type="InterPro" id="IPR019861">
    <property type="entry name" value="PorP/SprF_Bacteroidetes"/>
</dbReference>
<dbReference type="Pfam" id="PF11751">
    <property type="entry name" value="PorP_SprF"/>
    <property type="match status" value="1"/>
</dbReference>
<dbReference type="STRING" id="536979.SAMN04488055_4903"/>
<evidence type="ECO:0000313" key="1">
    <source>
        <dbReference type="EMBL" id="SIO50459.1"/>
    </source>
</evidence>